<evidence type="ECO:0000256" key="6">
    <source>
        <dbReference type="ARBA" id="ARBA00022857"/>
    </source>
</evidence>
<dbReference type="FunCoup" id="A0A1D2VPS7">
    <property type="interactions" value="693"/>
</dbReference>
<evidence type="ECO:0000256" key="5">
    <source>
        <dbReference type="ARBA" id="ARBA00022694"/>
    </source>
</evidence>
<evidence type="ECO:0000256" key="1">
    <source>
        <dbReference type="ARBA" id="ARBA00001917"/>
    </source>
</evidence>
<dbReference type="GO" id="GO:0050660">
    <property type="term" value="F:flavin adenine dinucleotide binding"/>
    <property type="evidence" value="ECO:0007669"/>
    <property type="project" value="InterPro"/>
</dbReference>
<gene>
    <name evidence="18" type="ORF">ASCRUDRAFT_29176</name>
</gene>
<protein>
    <recommendedName>
        <fullName evidence="10">tRNA-dihydrouridine(16/17) synthase [NAD(P)(+)]</fullName>
        <ecNumber evidence="10">1.3.1.88</ecNumber>
    </recommendedName>
</protein>
<evidence type="ECO:0000256" key="13">
    <source>
        <dbReference type="ARBA" id="ARBA00048342"/>
    </source>
</evidence>
<evidence type="ECO:0000256" key="3">
    <source>
        <dbReference type="ARBA" id="ARBA00022643"/>
    </source>
</evidence>
<dbReference type="PROSITE" id="PS01136">
    <property type="entry name" value="UPF0034"/>
    <property type="match status" value="1"/>
</dbReference>
<dbReference type="GO" id="GO:0102263">
    <property type="term" value="F:tRNA-dihydrouridine17 synthase activity"/>
    <property type="evidence" value="ECO:0007669"/>
    <property type="project" value="EnsemblFungi"/>
</dbReference>
<comment type="catalytic activity">
    <reaction evidence="15">
        <text>a 5,6-dihydrouridine in mRNA + NADP(+) = a uridine in mRNA + NADPH + H(+)</text>
        <dbReference type="Rhea" id="RHEA:69855"/>
        <dbReference type="Rhea" id="RHEA-COMP:14658"/>
        <dbReference type="Rhea" id="RHEA-COMP:17789"/>
        <dbReference type="ChEBI" id="CHEBI:15378"/>
        <dbReference type="ChEBI" id="CHEBI:57783"/>
        <dbReference type="ChEBI" id="CHEBI:58349"/>
        <dbReference type="ChEBI" id="CHEBI:65315"/>
        <dbReference type="ChEBI" id="CHEBI:74443"/>
    </reaction>
    <physiologicalReaction direction="right-to-left" evidence="15">
        <dbReference type="Rhea" id="RHEA:69857"/>
    </physiologicalReaction>
</comment>
<dbReference type="PANTHER" id="PTHR11082">
    <property type="entry name" value="TRNA-DIHYDROURIDINE SYNTHASE"/>
    <property type="match status" value="1"/>
</dbReference>
<dbReference type="Proteomes" id="UP000095038">
    <property type="component" value="Unassembled WGS sequence"/>
</dbReference>
<accession>A0A1D2VPS7</accession>
<evidence type="ECO:0000256" key="4">
    <source>
        <dbReference type="ARBA" id="ARBA00022664"/>
    </source>
</evidence>
<evidence type="ECO:0000256" key="2">
    <source>
        <dbReference type="ARBA" id="ARBA00022630"/>
    </source>
</evidence>
<keyword evidence="2" id="KW-0285">Flavoprotein</keyword>
<evidence type="ECO:0000256" key="14">
    <source>
        <dbReference type="ARBA" id="ARBA00048934"/>
    </source>
</evidence>
<comment type="catalytic activity">
    <reaction evidence="13">
        <text>a 5,6-dihydrouridine in mRNA + NAD(+) = a uridine in mRNA + NADH + H(+)</text>
        <dbReference type="Rhea" id="RHEA:69851"/>
        <dbReference type="Rhea" id="RHEA-COMP:14658"/>
        <dbReference type="Rhea" id="RHEA-COMP:17789"/>
        <dbReference type="ChEBI" id="CHEBI:15378"/>
        <dbReference type="ChEBI" id="CHEBI:57540"/>
        <dbReference type="ChEBI" id="CHEBI:57945"/>
        <dbReference type="ChEBI" id="CHEBI:65315"/>
        <dbReference type="ChEBI" id="CHEBI:74443"/>
    </reaction>
    <physiologicalReaction direction="right-to-left" evidence="13">
        <dbReference type="Rhea" id="RHEA:69853"/>
    </physiologicalReaction>
</comment>
<dbReference type="GO" id="GO:0006397">
    <property type="term" value="P:mRNA processing"/>
    <property type="evidence" value="ECO:0007669"/>
    <property type="project" value="UniProtKB-KW"/>
</dbReference>
<dbReference type="InParanoid" id="A0A1D2VPS7"/>
<comment type="catalytic activity">
    <reaction evidence="14">
        <text>5,6-dihydrouridine(16) in tRNA + NAD(+) = uridine(16) in tRNA + NADH + H(+)</text>
        <dbReference type="Rhea" id="RHEA:53380"/>
        <dbReference type="Rhea" id="RHEA-COMP:13543"/>
        <dbReference type="Rhea" id="RHEA-COMP:13544"/>
        <dbReference type="ChEBI" id="CHEBI:15378"/>
        <dbReference type="ChEBI" id="CHEBI:57540"/>
        <dbReference type="ChEBI" id="CHEBI:57945"/>
        <dbReference type="ChEBI" id="CHEBI:65315"/>
        <dbReference type="ChEBI" id="CHEBI:74443"/>
        <dbReference type="EC" id="1.3.1.88"/>
    </reaction>
    <physiologicalReaction direction="right-to-left" evidence="14">
        <dbReference type="Rhea" id="RHEA:53382"/>
    </physiologicalReaction>
</comment>
<comment type="similarity">
    <text evidence="9">Belongs to the Dus family. Dus1 subfamily.</text>
</comment>
<evidence type="ECO:0000256" key="12">
    <source>
        <dbReference type="ARBA" id="ARBA00047652"/>
    </source>
</evidence>
<evidence type="ECO:0000256" key="10">
    <source>
        <dbReference type="ARBA" id="ARBA00038890"/>
    </source>
</evidence>
<dbReference type="RefSeq" id="XP_020049906.1">
    <property type="nucleotide sequence ID" value="XM_020190097.1"/>
</dbReference>
<evidence type="ECO:0000256" key="15">
    <source>
        <dbReference type="ARBA" id="ARBA00049447"/>
    </source>
</evidence>
<comment type="catalytic activity">
    <reaction evidence="12">
        <text>5,6-dihydrouridine(16) in tRNA + NADP(+) = uridine(16) in tRNA + NADPH + H(+)</text>
        <dbReference type="Rhea" id="RHEA:53376"/>
        <dbReference type="Rhea" id="RHEA-COMP:13543"/>
        <dbReference type="Rhea" id="RHEA-COMP:13544"/>
        <dbReference type="ChEBI" id="CHEBI:15378"/>
        <dbReference type="ChEBI" id="CHEBI:57783"/>
        <dbReference type="ChEBI" id="CHEBI:58349"/>
        <dbReference type="ChEBI" id="CHEBI:65315"/>
        <dbReference type="ChEBI" id="CHEBI:74443"/>
        <dbReference type="EC" id="1.3.1.88"/>
    </reaction>
    <physiologicalReaction direction="right-to-left" evidence="12">
        <dbReference type="Rhea" id="RHEA:53378"/>
    </physiologicalReaction>
</comment>
<dbReference type="STRING" id="1344418.A0A1D2VPS7"/>
<dbReference type="EC" id="1.3.1.88" evidence="10"/>
<keyword evidence="4" id="KW-0507">mRNA processing</keyword>
<dbReference type="AlphaFoldDB" id="A0A1D2VPS7"/>
<evidence type="ECO:0000256" key="16">
    <source>
        <dbReference type="ARBA" id="ARBA00049467"/>
    </source>
</evidence>
<evidence type="ECO:0000256" key="7">
    <source>
        <dbReference type="ARBA" id="ARBA00023002"/>
    </source>
</evidence>
<dbReference type="SUPFAM" id="SSF51395">
    <property type="entry name" value="FMN-linked oxidoreductases"/>
    <property type="match status" value="1"/>
</dbReference>
<organism evidence="18 19">
    <name type="scientific">Ascoidea rubescens DSM 1968</name>
    <dbReference type="NCBI Taxonomy" id="1344418"/>
    <lineage>
        <taxon>Eukaryota</taxon>
        <taxon>Fungi</taxon>
        <taxon>Dikarya</taxon>
        <taxon>Ascomycota</taxon>
        <taxon>Saccharomycotina</taxon>
        <taxon>Saccharomycetes</taxon>
        <taxon>Ascoideaceae</taxon>
        <taxon>Ascoidea</taxon>
    </lineage>
</organism>
<sequence>MAENFFKKKLTGPDLYQKLGCPKKIVAPMVDQSELAWRILSRKHGADLCYTPMIHARLFSQSPKYRNEMWTEGLDGNPEFDRPLIVQFCANDPTHLVDAAKLLQHQCDAIDLNLGCPQAIAKKGKYGSFLMDDWDIVESLIKALHKNIDVPITAKIRVYKDYEKTLEYAKLILKSGAQFLTVHTRTRVMKGQLTGLADWTIIEKLRRDLPPETILFSNGNILYSEDIDTCLNFTNTNAVMSAEGNLYNPAVFMNHPSHYDLIDIQYPRVDIILRQYYEIVKSLDGKSYSSLKAIRSHFFKLLVSFLPHHTDIRQNISTNTSNMKKLSNSQYLQKWDQIVSDVENAVNSIYSQQNIDQLDQITLLDQKPFGGNYKQIPYWRCQPYFRTVNSLASNKRILNTVQDTPIEKTDNSCQIQNITTQIAA</sequence>
<reference evidence="19" key="1">
    <citation type="submission" date="2016-05" db="EMBL/GenBank/DDBJ databases">
        <title>Comparative genomics of biotechnologically important yeasts.</title>
        <authorList>
            <consortium name="DOE Joint Genome Institute"/>
            <person name="Riley R."/>
            <person name="Haridas S."/>
            <person name="Wolfe K.H."/>
            <person name="Lopes M.R."/>
            <person name="Hittinger C.T."/>
            <person name="Goker M."/>
            <person name="Salamov A."/>
            <person name="Wisecaver J."/>
            <person name="Long T.M."/>
            <person name="Aerts A.L."/>
            <person name="Barry K."/>
            <person name="Choi C."/>
            <person name="Clum A."/>
            <person name="Coughlan A.Y."/>
            <person name="Deshpande S."/>
            <person name="Douglass A.P."/>
            <person name="Hanson S.J."/>
            <person name="Klenk H.-P."/>
            <person name="Labutti K."/>
            <person name="Lapidus A."/>
            <person name="Lindquist E."/>
            <person name="Lipzen A."/>
            <person name="Meier-Kolthoff J.P."/>
            <person name="Ohm R.A."/>
            <person name="Otillar R.P."/>
            <person name="Pangilinan J."/>
            <person name="Peng Y."/>
            <person name="Rokas A."/>
            <person name="Rosa C.A."/>
            <person name="Scheuner C."/>
            <person name="Sibirny A.A."/>
            <person name="Slot J.C."/>
            <person name="Stielow J.B."/>
            <person name="Sun H."/>
            <person name="Kurtzman C.P."/>
            <person name="Blackwell M."/>
            <person name="Grigoriev I.V."/>
            <person name="Jeffries T.W."/>
        </authorList>
    </citation>
    <scope>NUCLEOTIDE SEQUENCE [LARGE SCALE GENOMIC DNA]</scope>
    <source>
        <strain evidence="19">DSM 1968</strain>
    </source>
</reference>
<dbReference type="GO" id="GO:0102262">
    <property type="term" value="F:tRNA-dihydrouridine16 synthase activity"/>
    <property type="evidence" value="ECO:0007669"/>
    <property type="project" value="EnsemblFungi"/>
</dbReference>
<keyword evidence="19" id="KW-1185">Reference proteome</keyword>
<keyword evidence="8" id="KW-0520">NAD</keyword>
<evidence type="ECO:0000256" key="11">
    <source>
        <dbReference type="ARBA" id="ARBA00047287"/>
    </source>
</evidence>
<proteinExistence type="inferred from homology"/>
<dbReference type="InterPro" id="IPR018517">
    <property type="entry name" value="tRNA_hU_synthase_CS"/>
</dbReference>
<evidence type="ECO:0000256" key="9">
    <source>
        <dbReference type="ARBA" id="ARBA00038313"/>
    </source>
</evidence>
<dbReference type="Gene3D" id="3.20.20.70">
    <property type="entry name" value="Aldolase class I"/>
    <property type="match status" value="1"/>
</dbReference>
<keyword evidence="7" id="KW-0560">Oxidoreductase</keyword>
<dbReference type="OrthoDB" id="272303at2759"/>
<dbReference type="CDD" id="cd02801">
    <property type="entry name" value="DUS_like_FMN"/>
    <property type="match status" value="1"/>
</dbReference>
<dbReference type="PANTHER" id="PTHR11082:SF5">
    <property type="entry name" value="TRNA-DIHYDROURIDINE(16_17) SYNTHASE [NAD(P)(+)]-LIKE"/>
    <property type="match status" value="1"/>
</dbReference>
<keyword evidence="3" id="KW-0288">FMN</keyword>
<feature type="domain" description="DUS-like FMN-binding" evidence="17">
    <location>
        <begin position="26"/>
        <end position="330"/>
    </location>
</feature>
<dbReference type="InterPro" id="IPR035587">
    <property type="entry name" value="DUS-like_FMN-bd"/>
</dbReference>
<comment type="catalytic activity">
    <reaction evidence="16">
        <text>5,6-dihydrouridine(17) in tRNA + NADP(+) = uridine(17) in tRNA + NADPH + H(+)</text>
        <dbReference type="Rhea" id="RHEA:53368"/>
        <dbReference type="Rhea" id="RHEA-COMP:13541"/>
        <dbReference type="Rhea" id="RHEA-COMP:13542"/>
        <dbReference type="ChEBI" id="CHEBI:15378"/>
        <dbReference type="ChEBI" id="CHEBI:57783"/>
        <dbReference type="ChEBI" id="CHEBI:58349"/>
        <dbReference type="ChEBI" id="CHEBI:65315"/>
        <dbReference type="ChEBI" id="CHEBI:74443"/>
        <dbReference type="EC" id="1.3.1.88"/>
    </reaction>
    <physiologicalReaction direction="right-to-left" evidence="16">
        <dbReference type="Rhea" id="RHEA:53370"/>
    </physiologicalReaction>
</comment>
<keyword evidence="5" id="KW-0819">tRNA processing</keyword>
<name>A0A1D2VPS7_9ASCO</name>
<evidence type="ECO:0000259" key="17">
    <source>
        <dbReference type="Pfam" id="PF01207"/>
    </source>
</evidence>
<comment type="cofactor">
    <cofactor evidence="1">
        <name>FMN</name>
        <dbReference type="ChEBI" id="CHEBI:58210"/>
    </cofactor>
</comment>
<dbReference type="InterPro" id="IPR013785">
    <property type="entry name" value="Aldolase_TIM"/>
</dbReference>
<comment type="catalytic activity">
    <reaction evidence="11">
        <text>5,6-dihydrouridine(17) in tRNA + NAD(+) = uridine(17) in tRNA + NADH + H(+)</text>
        <dbReference type="Rhea" id="RHEA:53372"/>
        <dbReference type="Rhea" id="RHEA-COMP:13541"/>
        <dbReference type="Rhea" id="RHEA-COMP:13542"/>
        <dbReference type="ChEBI" id="CHEBI:15378"/>
        <dbReference type="ChEBI" id="CHEBI:57540"/>
        <dbReference type="ChEBI" id="CHEBI:57945"/>
        <dbReference type="ChEBI" id="CHEBI:65315"/>
        <dbReference type="ChEBI" id="CHEBI:74443"/>
        <dbReference type="EC" id="1.3.1.88"/>
    </reaction>
    <physiologicalReaction direction="right-to-left" evidence="11">
        <dbReference type="Rhea" id="RHEA:53374"/>
    </physiologicalReaction>
</comment>
<dbReference type="Pfam" id="PF01207">
    <property type="entry name" value="Dus"/>
    <property type="match status" value="1"/>
</dbReference>
<dbReference type="GeneID" id="30963733"/>
<dbReference type="EMBL" id="KV454475">
    <property type="protein sequence ID" value="ODV63599.1"/>
    <property type="molecule type" value="Genomic_DNA"/>
</dbReference>
<evidence type="ECO:0000256" key="8">
    <source>
        <dbReference type="ARBA" id="ARBA00023027"/>
    </source>
</evidence>
<evidence type="ECO:0000313" key="19">
    <source>
        <dbReference type="Proteomes" id="UP000095038"/>
    </source>
</evidence>
<keyword evidence="6" id="KW-0521">NADP</keyword>
<evidence type="ECO:0000313" key="18">
    <source>
        <dbReference type="EMBL" id="ODV63599.1"/>
    </source>
</evidence>